<evidence type="ECO:0008006" key="4">
    <source>
        <dbReference type="Google" id="ProtNLM"/>
    </source>
</evidence>
<keyword evidence="1" id="KW-0732">Signal</keyword>
<feature type="signal peptide" evidence="1">
    <location>
        <begin position="1"/>
        <end position="20"/>
    </location>
</feature>
<dbReference type="EnsemblMetazoa" id="G18417.1">
    <property type="protein sequence ID" value="G18417.1:cds"/>
    <property type="gene ID" value="G18417"/>
</dbReference>
<evidence type="ECO:0000313" key="3">
    <source>
        <dbReference type="Proteomes" id="UP000005408"/>
    </source>
</evidence>
<feature type="chain" id="PRO_5036477938" description="Chitin-binding type-2 domain-containing protein" evidence="1">
    <location>
        <begin position="21"/>
        <end position="134"/>
    </location>
</feature>
<reference evidence="2" key="1">
    <citation type="submission" date="2022-08" db="UniProtKB">
        <authorList>
            <consortium name="EnsemblMetazoa"/>
        </authorList>
    </citation>
    <scope>IDENTIFICATION</scope>
    <source>
        <strain evidence="2">05x7-T-G4-1.051#20</strain>
    </source>
</reference>
<accession>A0A8W8JGN3</accession>
<dbReference type="Proteomes" id="UP000005408">
    <property type="component" value="Unassembled WGS sequence"/>
</dbReference>
<keyword evidence="3" id="KW-1185">Reference proteome</keyword>
<sequence length="134" mass="15179">MASWVHVFLIVHLLLIQGYMNENIHCKEAVESVETVSSCPTSKEQWDKASSRKKCWETALEQTCSDPQKFVYHCVINGYGNATLEVCAPERLILGHCTEFNEVGGVIQDQLFTKCNGVFPKCDDYYLSSEAYKC</sequence>
<dbReference type="AlphaFoldDB" id="A0A8W8JGN3"/>
<evidence type="ECO:0000256" key="1">
    <source>
        <dbReference type="SAM" id="SignalP"/>
    </source>
</evidence>
<protein>
    <recommendedName>
        <fullName evidence="4">Chitin-binding type-2 domain-containing protein</fullName>
    </recommendedName>
</protein>
<organism evidence="2 3">
    <name type="scientific">Magallana gigas</name>
    <name type="common">Pacific oyster</name>
    <name type="synonym">Crassostrea gigas</name>
    <dbReference type="NCBI Taxonomy" id="29159"/>
    <lineage>
        <taxon>Eukaryota</taxon>
        <taxon>Metazoa</taxon>
        <taxon>Spiralia</taxon>
        <taxon>Lophotrochozoa</taxon>
        <taxon>Mollusca</taxon>
        <taxon>Bivalvia</taxon>
        <taxon>Autobranchia</taxon>
        <taxon>Pteriomorphia</taxon>
        <taxon>Ostreida</taxon>
        <taxon>Ostreoidea</taxon>
        <taxon>Ostreidae</taxon>
        <taxon>Magallana</taxon>
    </lineage>
</organism>
<name>A0A8W8JGN3_MAGGI</name>
<proteinExistence type="predicted"/>
<evidence type="ECO:0000313" key="2">
    <source>
        <dbReference type="EnsemblMetazoa" id="G18417.1:cds"/>
    </source>
</evidence>